<dbReference type="PANTHER" id="PTHR15948:SF0">
    <property type="entry name" value="GOLGI PH REGULATOR A-RELATED"/>
    <property type="match status" value="1"/>
</dbReference>
<evidence type="ECO:0000256" key="1">
    <source>
        <dbReference type="SAM" id="Phobius"/>
    </source>
</evidence>
<dbReference type="OrthoDB" id="264392at2759"/>
<feature type="non-terminal residue" evidence="3">
    <location>
        <position position="1"/>
    </location>
</feature>
<dbReference type="AlphaFoldDB" id="A0A2T9Y9X9"/>
<accession>A0A2T9Y9X9</accession>
<dbReference type="Pfam" id="PF12430">
    <property type="entry name" value="ABA_GPCR"/>
    <property type="match status" value="1"/>
</dbReference>
<gene>
    <name evidence="3" type="ORF">BB560_006315</name>
</gene>
<protein>
    <recommendedName>
        <fullName evidence="2">Abscisic acid G-protein coupled receptor-like domain-containing protein</fullName>
    </recommendedName>
</protein>
<feature type="transmembrane region" description="Helical" evidence="1">
    <location>
        <begin position="41"/>
        <end position="58"/>
    </location>
</feature>
<keyword evidence="4" id="KW-1185">Reference proteome</keyword>
<dbReference type="EMBL" id="MBFS01003081">
    <property type="protein sequence ID" value="PVU89143.1"/>
    <property type="molecule type" value="Genomic_DNA"/>
</dbReference>
<dbReference type="InterPro" id="IPR015672">
    <property type="entry name" value="GPHR/GTG"/>
</dbReference>
<dbReference type="STRING" id="133381.A0A2T9Y9X9"/>
<reference evidence="3 4" key="1">
    <citation type="journal article" date="2018" name="MBio">
        <title>Comparative Genomics Reveals the Core Gene Toolbox for the Fungus-Insect Symbiosis.</title>
        <authorList>
            <person name="Wang Y."/>
            <person name="Stata M."/>
            <person name="Wang W."/>
            <person name="Stajich J.E."/>
            <person name="White M.M."/>
            <person name="Moncalvo J.M."/>
        </authorList>
    </citation>
    <scope>NUCLEOTIDE SEQUENCE [LARGE SCALE GENOMIC DNA]</scope>
    <source>
        <strain evidence="3 4">SC-DP-2</strain>
    </source>
</reference>
<evidence type="ECO:0000313" key="4">
    <source>
        <dbReference type="Proteomes" id="UP000245609"/>
    </source>
</evidence>
<keyword evidence="1" id="KW-0812">Transmembrane</keyword>
<organism evidence="3 4">
    <name type="scientific">Smittium megazygosporum</name>
    <dbReference type="NCBI Taxonomy" id="133381"/>
    <lineage>
        <taxon>Eukaryota</taxon>
        <taxon>Fungi</taxon>
        <taxon>Fungi incertae sedis</taxon>
        <taxon>Zoopagomycota</taxon>
        <taxon>Kickxellomycotina</taxon>
        <taxon>Harpellomycetes</taxon>
        <taxon>Harpellales</taxon>
        <taxon>Legeriomycetaceae</taxon>
        <taxon>Smittium</taxon>
    </lineage>
</organism>
<dbReference type="Proteomes" id="UP000245609">
    <property type="component" value="Unassembled WGS sequence"/>
</dbReference>
<proteinExistence type="predicted"/>
<dbReference type="InterPro" id="IPR025969">
    <property type="entry name" value="ABA_GPCR_dom"/>
</dbReference>
<feature type="transmembrane region" description="Helical" evidence="1">
    <location>
        <begin position="120"/>
        <end position="141"/>
    </location>
</feature>
<evidence type="ECO:0000259" key="2">
    <source>
        <dbReference type="Pfam" id="PF12430"/>
    </source>
</evidence>
<evidence type="ECO:0000313" key="3">
    <source>
        <dbReference type="EMBL" id="PVU89143.1"/>
    </source>
</evidence>
<keyword evidence="1" id="KW-1133">Transmembrane helix</keyword>
<sequence>AITNIVFYRVGKTDPVTNMIMILARYYDIGSVDNQYLSQQLSFFFVGIMVFFSIRGILIKLTKAFNIFSNYVSTSNVVLFYSQIMGMYSLSMLLMLRMSLPVQYQSLITMSLGSLEFQFYQRWADVIFVFAALFSLVFIYCMHQIQQDKYEELDYSAAYPNELEYDDYSQDSNSGHDSLSINI</sequence>
<keyword evidence="1" id="KW-0472">Membrane</keyword>
<name>A0A2T9Y9X9_9FUNG</name>
<feature type="domain" description="Abscisic acid G-protein coupled receptor-like" evidence="2">
    <location>
        <begin position="9"/>
        <end position="143"/>
    </location>
</feature>
<dbReference type="PANTHER" id="PTHR15948">
    <property type="entry name" value="G-PROTEIN COUPLED RECEPTOR 89-RELATED"/>
    <property type="match status" value="1"/>
</dbReference>
<comment type="caution">
    <text evidence="3">The sequence shown here is derived from an EMBL/GenBank/DDBJ whole genome shotgun (WGS) entry which is preliminary data.</text>
</comment>
<feature type="transmembrane region" description="Helical" evidence="1">
    <location>
        <begin position="78"/>
        <end position="100"/>
    </location>
</feature>